<reference evidence="1" key="1">
    <citation type="submission" date="2021-06" db="EMBL/GenBank/DDBJ databases">
        <title>Parelaphostrongylus tenuis whole genome reference sequence.</title>
        <authorList>
            <person name="Garwood T.J."/>
            <person name="Larsen P.A."/>
            <person name="Fountain-Jones N.M."/>
            <person name="Garbe J.R."/>
            <person name="Macchietto M.G."/>
            <person name="Kania S.A."/>
            <person name="Gerhold R.W."/>
            <person name="Richards J.E."/>
            <person name="Wolf T.M."/>
        </authorList>
    </citation>
    <scope>NUCLEOTIDE SEQUENCE</scope>
    <source>
        <strain evidence="1">MNPRO001-30</strain>
        <tissue evidence="1">Meninges</tissue>
    </source>
</reference>
<sequence>MVSSALWDMSSKMEPQLVVLPSDVQVAQVAAGANHTVLRTTLGAVYTFGAHKMGQLIRPSSDDHCWNAVPGRVPGFGPGCESFATWIGAVGDVTLIHSHTVLIHPDDVMGAQLVASKRDVFIFPQQVGKEYLAIRRKHGNFAHHNLGPCGLYTSWCLESQYDILWSYNAAEMRVQALSVHLSTPKEMHPDGLNSFGLLSLSRMGSTA</sequence>
<dbReference type="Gene3D" id="2.130.10.30">
    <property type="entry name" value="Regulator of chromosome condensation 1/beta-lactamase-inhibitor protein II"/>
    <property type="match status" value="1"/>
</dbReference>
<comment type="caution">
    <text evidence="1">The sequence shown here is derived from an EMBL/GenBank/DDBJ whole genome shotgun (WGS) entry which is preliminary data.</text>
</comment>
<dbReference type="PANTHER" id="PTHR45943">
    <property type="entry name" value="E3 UBIQUITIN-PROTEIN LIGASE MYCBP2"/>
    <property type="match status" value="1"/>
</dbReference>
<organism evidence="1 2">
    <name type="scientific">Parelaphostrongylus tenuis</name>
    <name type="common">Meningeal worm</name>
    <dbReference type="NCBI Taxonomy" id="148309"/>
    <lineage>
        <taxon>Eukaryota</taxon>
        <taxon>Metazoa</taxon>
        <taxon>Ecdysozoa</taxon>
        <taxon>Nematoda</taxon>
        <taxon>Chromadorea</taxon>
        <taxon>Rhabditida</taxon>
        <taxon>Rhabditina</taxon>
        <taxon>Rhabditomorpha</taxon>
        <taxon>Strongyloidea</taxon>
        <taxon>Metastrongylidae</taxon>
        <taxon>Parelaphostrongylus</taxon>
    </lineage>
</organism>
<dbReference type="InterPro" id="IPR009091">
    <property type="entry name" value="RCC1/BLIP-II"/>
</dbReference>
<dbReference type="GO" id="GO:0005634">
    <property type="term" value="C:nucleus"/>
    <property type="evidence" value="ECO:0007669"/>
    <property type="project" value="TreeGrafter"/>
</dbReference>
<keyword evidence="2" id="KW-1185">Reference proteome</keyword>
<dbReference type="EMBL" id="JAHQIW010000226">
    <property type="protein sequence ID" value="KAJ1346814.1"/>
    <property type="molecule type" value="Genomic_DNA"/>
</dbReference>
<dbReference type="Proteomes" id="UP001196413">
    <property type="component" value="Unassembled WGS sequence"/>
</dbReference>
<dbReference type="PANTHER" id="PTHR45943:SF1">
    <property type="entry name" value="E3 UBIQUITIN-PROTEIN LIGASE MYCBP2"/>
    <property type="match status" value="1"/>
</dbReference>
<dbReference type="GO" id="GO:0061630">
    <property type="term" value="F:ubiquitin protein ligase activity"/>
    <property type="evidence" value="ECO:0007669"/>
    <property type="project" value="TreeGrafter"/>
</dbReference>
<name>A0AAD5MMJ7_PARTN</name>
<evidence type="ECO:0000313" key="2">
    <source>
        <dbReference type="Proteomes" id="UP001196413"/>
    </source>
</evidence>
<accession>A0AAD5MMJ7</accession>
<dbReference type="AlphaFoldDB" id="A0AAD5MMJ7"/>
<dbReference type="Pfam" id="PF13540">
    <property type="entry name" value="RCC1_2"/>
    <property type="match status" value="1"/>
</dbReference>
<dbReference type="SUPFAM" id="SSF50985">
    <property type="entry name" value="RCC1/BLIP-II"/>
    <property type="match status" value="1"/>
</dbReference>
<dbReference type="GO" id="GO:0007411">
    <property type="term" value="P:axon guidance"/>
    <property type="evidence" value="ECO:0007669"/>
    <property type="project" value="TreeGrafter"/>
</dbReference>
<protein>
    <submittedName>
        <fullName evidence="1">Uncharacterized protein</fullName>
    </submittedName>
</protein>
<dbReference type="GO" id="GO:0008582">
    <property type="term" value="P:regulation of synaptic assembly at neuromuscular junction"/>
    <property type="evidence" value="ECO:0007669"/>
    <property type="project" value="TreeGrafter"/>
</dbReference>
<proteinExistence type="predicted"/>
<dbReference type="GO" id="GO:0005886">
    <property type="term" value="C:plasma membrane"/>
    <property type="evidence" value="ECO:0007669"/>
    <property type="project" value="TreeGrafter"/>
</dbReference>
<gene>
    <name evidence="1" type="ORF">KIN20_001717</name>
</gene>
<evidence type="ECO:0000313" key="1">
    <source>
        <dbReference type="EMBL" id="KAJ1346814.1"/>
    </source>
</evidence>